<dbReference type="EMBL" id="MU151714">
    <property type="protein sequence ID" value="KAF9442060.1"/>
    <property type="molecule type" value="Genomic_DNA"/>
</dbReference>
<sequence>KRTDIIHSSAGVTKHKCSSGQFRSAELGEIAPHYYVTYNSMMVKLVEEPSAKINVLSQVSIPQLKLDGSALVADMVFVQQSTGR</sequence>
<dbReference type="AlphaFoldDB" id="A0A9P6BY21"/>
<keyword evidence="3" id="KW-1185">Reference proteome</keyword>
<accession>A0A9P6BY21</accession>
<evidence type="ECO:0000259" key="1">
    <source>
        <dbReference type="Pfam" id="PF02889"/>
    </source>
</evidence>
<organism evidence="2 3">
    <name type="scientific">Macrolepiota fuliginosa MF-IS2</name>
    <dbReference type="NCBI Taxonomy" id="1400762"/>
    <lineage>
        <taxon>Eukaryota</taxon>
        <taxon>Fungi</taxon>
        <taxon>Dikarya</taxon>
        <taxon>Basidiomycota</taxon>
        <taxon>Agaricomycotina</taxon>
        <taxon>Agaricomycetes</taxon>
        <taxon>Agaricomycetidae</taxon>
        <taxon>Agaricales</taxon>
        <taxon>Agaricineae</taxon>
        <taxon>Agaricaceae</taxon>
        <taxon>Macrolepiota</taxon>
    </lineage>
</organism>
<dbReference type="InterPro" id="IPR004179">
    <property type="entry name" value="Sec63-dom"/>
</dbReference>
<feature type="domain" description="SEC63" evidence="1">
    <location>
        <begin position="46"/>
        <end position="84"/>
    </location>
</feature>
<comment type="caution">
    <text evidence="2">The sequence shown here is derived from an EMBL/GenBank/DDBJ whole genome shotgun (WGS) entry which is preliminary data.</text>
</comment>
<evidence type="ECO:0000313" key="3">
    <source>
        <dbReference type="Proteomes" id="UP000807342"/>
    </source>
</evidence>
<protein>
    <recommendedName>
        <fullName evidence="1">SEC63 domain-containing protein</fullName>
    </recommendedName>
</protein>
<evidence type="ECO:0000313" key="2">
    <source>
        <dbReference type="EMBL" id="KAF9442060.1"/>
    </source>
</evidence>
<dbReference type="Pfam" id="PF02889">
    <property type="entry name" value="Sec63"/>
    <property type="match status" value="1"/>
</dbReference>
<name>A0A9P6BY21_9AGAR</name>
<dbReference type="OrthoDB" id="3053711at2759"/>
<dbReference type="Proteomes" id="UP000807342">
    <property type="component" value="Unassembled WGS sequence"/>
</dbReference>
<reference evidence="2" key="1">
    <citation type="submission" date="2020-11" db="EMBL/GenBank/DDBJ databases">
        <authorList>
            <consortium name="DOE Joint Genome Institute"/>
            <person name="Ahrendt S."/>
            <person name="Riley R."/>
            <person name="Andreopoulos W."/>
            <person name="Labutti K."/>
            <person name="Pangilinan J."/>
            <person name="Ruiz-Duenas F.J."/>
            <person name="Barrasa J.M."/>
            <person name="Sanchez-Garcia M."/>
            <person name="Camarero S."/>
            <person name="Miyauchi S."/>
            <person name="Serrano A."/>
            <person name="Linde D."/>
            <person name="Babiker R."/>
            <person name="Drula E."/>
            <person name="Ayuso-Fernandez I."/>
            <person name="Pacheco R."/>
            <person name="Padilla G."/>
            <person name="Ferreira P."/>
            <person name="Barriuso J."/>
            <person name="Kellner H."/>
            <person name="Castanera R."/>
            <person name="Alfaro M."/>
            <person name="Ramirez L."/>
            <person name="Pisabarro A.G."/>
            <person name="Kuo A."/>
            <person name="Tritt A."/>
            <person name="Lipzen A."/>
            <person name="He G."/>
            <person name="Yan M."/>
            <person name="Ng V."/>
            <person name="Cullen D."/>
            <person name="Martin F."/>
            <person name="Rosso M.-N."/>
            <person name="Henrissat B."/>
            <person name="Hibbett D."/>
            <person name="Martinez A.T."/>
            <person name="Grigoriev I.V."/>
        </authorList>
    </citation>
    <scope>NUCLEOTIDE SEQUENCE</scope>
    <source>
        <strain evidence="2">MF-IS2</strain>
    </source>
</reference>
<feature type="non-terminal residue" evidence="2">
    <location>
        <position position="1"/>
    </location>
</feature>
<proteinExistence type="predicted"/>
<dbReference type="SUPFAM" id="SSF158702">
    <property type="entry name" value="Sec63 N-terminal domain-like"/>
    <property type="match status" value="1"/>
</dbReference>
<gene>
    <name evidence="2" type="ORF">P691DRAFT_682315</name>
</gene>